<keyword evidence="2" id="KW-0812">Transmembrane</keyword>
<keyword evidence="2" id="KW-1133">Transmembrane helix</keyword>
<evidence type="ECO:0000256" key="1">
    <source>
        <dbReference type="SAM" id="MobiDB-lite"/>
    </source>
</evidence>
<evidence type="ECO:0000256" key="2">
    <source>
        <dbReference type="SAM" id="Phobius"/>
    </source>
</evidence>
<proteinExistence type="predicted"/>
<dbReference type="AlphaFoldDB" id="A0A4D8PWX5"/>
<dbReference type="CDD" id="cd12914">
    <property type="entry name" value="PDC1_DGC_like"/>
    <property type="match status" value="1"/>
</dbReference>
<dbReference type="EMBL" id="CP032330">
    <property type="protein sequence ID" value="QCO02373.1"/>
    <property type="molecule type" value="Genomic_DNA"/>
</dbReference>
<feature type="region of interest" description="Disordered" evidence="1">
    <location>
        <begin position="225"/>
        <end position="280"/>
    </location>
</feature>
<evidence type="ECO:0008006" key="5">
    <source>
        <dbReference type="Google" id="ProtNLM"/>
    </source>
</evidence>
<feature type="compositionally biased region" description="Low complexity" evidence="1">
    <location>
        <begin position="253"/>
        <end position="263"/>
    </location>
</feature>
<evidence type="ECO:0000313" key="4">
    <source>
        <dbReference type="Proteomes" id="UP000298596"/>
    </source>
</evidence>
<dbReference type="Gene3D" id="3.30.450.20">
    <property type="entry name" value="PAS domain"/>
    <property type="match status" value="2"/>
</dbReference>
<protein>
    <recommendedName>
        <fullName evidence="5">Cache domain-containing protein</fullName>
    </recommendedName>
</protein>
<name>A0A4D8PWX5_AZOBR</name>
<organism evidence="3 4">
    <name type="scientific">Azospirillum brasilense</name>
    <dbReference type="NCBI Taxonomy" id="192"/>
    <lineage>
        <taxon>Bacteria</taxon>
        <taxon>Pseudomonadati</taxon>
        <taxon>Pseudomonadota</taxon>
        <taxon>Alphaproteobacteria</taxon>
        <taxon>Rhodospirillales</taxon>
        <taxon>Azospirillaceae</taxon>
        <taxon>Azospirillum</taxon>
    </lineage>
</organism>
<sequence length="280" mass="30554">MDEAFLTAEGPAAATRTRLRTLLTTIVGVITLFGVGLWGAATWADRDEAVSHARDRTLSAARLLHEHVRRTVATSDLVLQRVDDRLRVRDMEAVGRDVPLWQELRAMADAMPEVSAILIHDAAGNGLLTTRQFPTPPMNNADRAFFQAHRSGEAFHIGGMIRGRMSGRPTFTISRRIGTVENFQGVAHIALDLDYFRFFFEGLNIGRGGAVALYREDGTLLFSLSGRDSGAPPSAASPDLPPVPPPWTRRRGPPAARSSAGPRWTDRNGSSPTCGSRTCR</sequence>
<evidence type="ECO:0000313" key="3">
    <source>
        <dbReference type="EMBL" id="QCO02373.1"/>
    </source>
</evidence>
<accession>A0A4D8PWX5</accession>
<feature type="compositionally biased region" description="Polar residues" evidence="1">
    <location>
        <begin position="267"/>
        <end position="280"/>
    </location>
</feature>
<feature type="compositionally biased region" description="Low complexity" evidence="1">
    <location>
        <begin position="225"/>
        <end position="238"/>
    </location>
</feature>
<feature type="transmembrane region" description="Helical" evidence="2">
    <location>
        <begin position="21"/>
        <end position="44"/>
    </location>
</feature>
<keyword evidence="2" id="KW-0472">Membrane</keyword>
<gene>
    <name evidence="3" type="ORF">D3867_10305</name>
</gene>
<dbReference type="Proteomes" id="UP000298596">
    <property type="component" value="Chromosome"/>
</dbReference>
<reference evidence="3 4" key="1">
    <citation type="submission" date="2018-09" db="EMBL/GenBank/DDBJ databases">
        <title>Whole genome based analysis of evolution and adaptive divergence in Indian and Brazilian strains of Azospirillum brasilense.</title>
        <authorList>
            <person name="Singh C."/>
            <person name="Tripathi A.K."/>
        </authorList>
    </citation>
    <scope>NUCLEOTIDE SEQUENCE [LARGE SCALE GENOMIC DNA]</scope>
    <source>
        <strain evidence="3 4">MTCC4036</strain>
    </source>
</reference>